<organism evidence="2 3">
    <name type="scientific">Laodelphax striatellus</name>
    <name type="common">Small brown planthopper</name>
    <name type="synonym">Delphax striatella</name>
    <dbReference type="NCBI Taxonomy" id="195883"/>
    <lineage>
        <taxon>Eukaryota</taxon>
        <taxon>Metazoa</taxon>
        <taxon>Ecdysozoa</taxon>
        <taxon>Arthropoda</taxon>
        <taxon>Hexapoda</taxon>
        <taxon>Insecta</taxon>
        <taxon>Pterygota</taxon>
        <taxon>Neoptera</taxon>
        <taxon>Paraneoptera</taxon>
        <taxon>Hemiptera</taxon>
        <taxon>Auchenorrhyncha</taxon>
        <taxon>Fulgoroidea</taxon>
        <taxon>Delphacidae</taxon>
        <taxon>Criomorphinae</taxon>
        <taxon>Laodelphax</taxon>
    </lineage>
</organism>
<comment type="caution">
    <text evidence="2">The sequence shown here is derived from an EMBL/GenBank/DDBJ whole genome shotgun (WGS) entry which is preliminary data.</text>
</comment>
<evidence type="ECO:0000256" key="1">
    <source>
        <dbReference type="SAM" id="MobiDB-lite"/>
    </source>
</evidence>
<dbReference type="InParanoid" id="A0A482XDB7"/>
<evidence type="ECO:0000313" key="2">
    <source>
        <dbReference type="EMBL" id="RZF43429.1"/>
    </source>
</evidence>
<dbReference type="Proteomes" id="UP000291343">
    <property type="component" value="Unassembled WGS sequence"/>
</dbReference>
<name>A0A482XDB7_LAOST</name>
<dbReference type="EMBL" id="QKKF02012754">
    <property type="protein sequence ID" value="RZF43429.1"/>
    <property type="molecule type" value="Genomic_DNA"/>
</dbReference>
<accession>A0A482XDB7</accession>
<proteinExistence type="predicted"/>
<gene>
    <name evidence="2" type="ORF">LSTR_LSTR001690</name>
</gene>
<sequence length="149" mass="16953">MRLIAVVSVGFRSWPEDGVEWWQRYQKSRKTKVGVGDLMTVPQRKSRSQKSAPDYRLELAVEMKQPEKRSGPGKYGSINCPVDFRDKRPRQATNRHDYSPCNSIKVIPQPDIESGIKQLMEPMLVDGDSVSARDECLCRLSQSRCGTLP</sequence>
<evidence type="ECO:0000313" key="3">
    <source>
        <dbReference type="Proteomes" id="UP000291343"/>
    </source>
</evidence>
<dbReference type="AlphaFoldDB" id="A0A482XDB7"/>
<feature type="region of interest" description="Disordered" evidence="1">
    <location>
        <begin position="64"/>
        <end position="104"/>
    </location>
</feature>
<protein>
    <submittedName>
        <fullName evidence="2">Uncharacterized protein</fullName>
    </submittedName>
</protein>
<reference evidence="2 3" key="1">
    <citation type="journal article" date="2017" name="Gigascience">
        <title>Genome sequence of the small brown planthopper, Laodelphax striatellus.</title>
        <authorList>
            <person name="Zhu J."/>
            <person name="Jiang F."/>
            <person name="Wang X."/>
            <person name="Yang P."/>
            <person name="Bao Y."/>
            <person name="Zhao W."/>
            <person name="Wang W."/>
            <person name="Lu H."/>
            <person name="Wang Q."/>
            <person name="Cui N."/>
            <person name="Li J."/>
            <person name="Chen X."/>
            <person name="Luo L."/>
            <person name="Yu J."/>
            <person name="Kang L."/>
            <person name="Cui F."/>
        </authorList>
    </citation>
    <scope>NUCLEOTIDE SEQUENCE [LARGE SCALE GENOMIC DNA]</scope>
    <source>
        <strain evidence="2">Lst14</strain>
    </source>
</reference>
<keyword evidence="3" id="KW-1185">Reference proteome</keyword>